<dbReference type="OrthoDB" id="2866199at2"/>
<dbReference type="Pfam" id="PF21818">
    <property type="entry name" value="DUF6884"/>
    <property type="match status" value="1"/>
</dbReference>
<dbReference type="AlphaFoldDB" id="A0A4Z0GRI6"/>
<reference evidence="2 3" key="1">
    <citation type="journal article" date="2015" name="Int. J. Syst. Evol. Microbiol.">
        <title>Sporolactobacillus shoreae sp. nov. and Sporolactobacillus spathodeae sp. nov., two spore-forming lactic acid bacteria isolated from tree barks in Thailand.</title>
        <authorList>
            <person name="Thamacharoensuk T."/>
            <person name="Kitahara M."/>
            <person name="Ohkuma M."/>
            <person name="Thongchul N."/>
            <person name="Tanasupawat S."/>
        </authorList>
    </citation>
    <scope>NUCLEOTIDE SEQUENCE [LARGE SCALE GENOMIC DNA]</scope>
    <source>
        <strain evidence="2 3">BK92</strain>
    </source>
</reference>
<evidence type="ECO:0000313" key="3">
    <source>
        <dbReference type="Proteomes" id="UP000298347"/>
    </source>
</evidence>
<evidence type="ECO:0000313" key="2">
    <source>
        <dbReference type="EMBL" id="TGA99218.1"/>
    </source>
</evidence>
<gene>
    <name evidence="2" type="ORF">E4665_05410</name>
</gene>
<comment type="caution">
    <text evidence="2">The sequence shown here is derived from an EMBL/GenBank/DDBJ whole genome shotgun (WGS) entry which is preliminary data.</text>
</comment>
<dbReference type="InterPro" id="IPR049251">
    <property type="entry name" value="DUF6884"/>
</dbReference>
<sequence length="151" mass="17159">MKPKIGLLATARKKAHSPAAVIDFYRSPLFRKSILYAQQTYDRLYFYNAKDGLLLPDQIMEPYDVSIRTLSLGSRRAWGRKVIRELTTREDLSAAQLFLHGGKVYRNYLEPALGELGISFTVPLEGMSIGKQLQWYDVHTSSRAQDPGHIS</sequence>
<dbReference type="EMBL" id="SRJD01000004">
    <property type="protein sequence ID" value="TGA99218.1"/>
    <property type="molecule type" value="Genomic_DNA"/>
</dbReference>
<dbReference type="Proteomes" id="UP000298347">
    <property type="component" value="Unassembled WGS sequence"/>
</dbReference>
<proteinExistence type="predicted"/>
<feature type="domain" description="DUF6884" evidence="1">
    <location>
        <begin position="6"/>
        <end position="137"/>
    </location>
</feature>
<organism evidence="2 3">
    <name type="scientific">Sporolactobacillus shoreae</name>
    <dbReference type="NCBI Taxonomy" id="1465501"/>
    <lineage>
        <taxon>Bacteria</taxon>
        <taxon>Bacillati</taxon>
        <taxon>Bacillota</taxon>
        <taxon>Bacilli</taxon>
        <taxon>Bacillales</taxon>
        <taxon>Sporolactobacillaceae</taxon>
        <taxon>Sporolactobacillus</taxon>
    </lineage>
</organism>
<protein>
    <recommendedName>
        <fullName evidence="1">DUF6884 domain-containing protein</fullName>
    </recommendedName>
</protein>
<accession>A0A4Z0GRI6</accession>
<name>A0A4Z0GRI6_9BACL</name>
<evidence type="ECO:0000259" key="1">
    <source>
        <dbReference type="Pfam" id="PF21818"/>
    </source>
</evidence>
<keyword evidence="3" id="KW-1185">Reference proteome</keyword>
<dbReference type="RefSeq" id="WP_135347772.1">
    <property type="nucleotide sequence ID" value="NZ_SRJD01000004.1"/>
</dbReference>